<feature type="compositionally biased region" description="Polar residues" evidence="1">
    <location>
        <begin position="78"/>
        <end position="89"/>
    </location>
</feature>
<accession>A0A091CXJ8</accession>
<dbReference type="Proteomes" id="UP000028990">
    <property type="component" value="Unassembled WGS sequence"/>
</dbReference>
<protein>
    <submittedName>
        <fullName evidence="2">Uncharacterized protein</fullName>
    </submittedName>
</protein>
<evidence type="ECO:0000313" key="3">
    <source>
        <dbReference type="Proteomes" id="UP000028990"/>
    </source>
</evidence>
<name>A0A091CXJ8_FUKDA</name>
<proteinExistence type="predicted"/>
<gene>
    <name evidence="2" type="ORF">H920_15207</name>
</gene>
<evidence type="ECO:0000313" key="2">
    <source>
        <dbReference type="EMBL" id="KFO23447.1"/>
    </source>
</evidence>
<evidence type="ECO:0000256" key="1">
    <source>
        <dbReference type="SAM" id="MobiDB-lite"/>
    </source>
</evidence>
<feature type="compositionally biased region" description="Basic and acidic residues" evidence="1">
    <location>
        <begin position="57"/>
        <end position="70"/>
    </location>
</feature>
<sequence length="107" mass="11790">MCAVTDVQTLHQAAFSVPPVARVKRKSFPPQEPPVSVLCPLLRTPHRQMRGDQMSSCKDRDIEGFPDPRPKCSVPKHTWSNQEEGTTSLAVAPPPPHHQDAAQMSSV</sequence>
<dbReference type="AlphaFoldDB" id="A0A091CXJ8"/>
<organism evidence="2 3">
    <name type="scientific">Fukomys damarensis</name>
    <name type="common">Damaraland mole rat</name>
    <name type="synonym">Cryptomys damarensis</name>
    <dbReference type="NCBI Taxonomy" id="885580"/>
    <lineage>
        <taxon>Eukaryota</taxon>
        <taxon>Metazoa</taxon>
        <taxon>Chordata</taxon>
        <taxon>Craniata</taxon>
        <taxon>Vertebrata</taxon>
        <taxon>Euteleostomi</taxon>
        <taxon>Mammalia</taxon>
        <taxon>Eutheria</taxon>
        <taxon>Euarchontoglires</taxon>
        <taxon>Glires</taxon>
        <taxon>Rodentia</taxon>
        <taxon>Hystricomorpha</taxon>
        <taxon>Bathyergidae</taxon>
        <taxon>Fukomys</taxon>
    </lineage>
</organism>
<feature type="region of interest" description="Disordered" evidence="1">
    <location>
        <begin position="47"/>
        <end position="107"/>
    </location>
</feature>
<dbReference type="EMBL" id="KN123763">
    <property type="protein sequence ID" value="KFO23447.1"/>
    <property type="molecule type" value="Genomic_DNA"/>
</dbReference>
<keyword evidence="3" id="KW-1185">Reference proteome</keyword>
<reference evidence="2 3" key="1">
    <citation type="submission" date="2013-11" db="EMBL/GenBank/DDBJ databases">
        <title>The Damaraland mole rat (Fukomys damarensis) genome and evolution of African mole rats.</title>
        <authorList>
            <person name="Gladyshev V.N."/>
            <person name="Fang X."/>
        </authorList>
    </citation>
    <scope>NUCLEOTIDE SEQUENCE [LARGE SCALE GENOMIC DNA]</scope>
    <source>
        <tissue evidence="2">Liver</tissue>
    </source>
</reference>